<organism evidence="4 5">
    <name type="scientific">Camellia sinensis</name>
    <name type="common">Tea plant</name>
    <name type="synonym">Thea sinensis</name>
    <dbReference type="NCBI Taxonomy" id="4442"/>
    <lineage>
        <taxon>Eukaryota</taxon>
        <taxon>Viridiplantae</taxon>
        <taxon>Streptophyta</taxon>
        <taxon>Embryophyta</taxon>
        <taxon>Tracheophyta</taxon>
        <taxon>Spermatophyta</taxon>
        <taxon>Magnoliopsida</taxon>
        <taxon>eudicotyledons</taxon>
        <taxon>Gunneridae</taxon>
        <taxon>Pentapetalae</taxon>
        <taxon>asterids</taxon>
        <taxon>Ericales</taxon>
        <taxon>Theaceae</taxon>
        <taxon>Camellia</taxon>
    </lineage>
</organism>
<feature type="domain" description="PDZ" evidence="3">
    <location>
        <begin position="45"/>
        <end position="135"/>
    </location>
</feature>
<dbReference type="GO" id="GO:0005634">
    <property type="term" value="C:nucleus"/>
    <property type="evidence" value="ECO:0007669"/>
    <property type="project" value="TreeGrafter"/>
</dbReference>
<dbReference type="AlphaFoldDB" id="A0A7J7HVA4"/>
<name>A0A7J7HVA4_CAMSI</name>
<feature type="compositionally biased region" description="Polar residues" evidence="2">
    <location>
        <begin position="231"/>
        <end position="241"/>
    </location>
</feature>
<protein>
    <recommendedName>
        <fullName evidence="3">PDZ domain-containing protein</fullName>
    </recommendedName>
</protein>
<dbReference type="PANTHER" id="PTHR12651">
    <property type="entry name" value="26S PROTEASOME NON-ATPASE REGULATORY SUBUNIT 9"/>
    <property type="match status" value="1"/>
</dbReference>
<dbReference type="Gene3D" id="2.30.42.10">
    <property type="match status" value="1"/>
</dbReference>
<reference evidence="4 5" key="2">
    <citation type="submission" date="2020-07" db="EMBL/GenBank/DDBJ databases">
        <title>Genome assembly of wild tea tree DASZ reveals pedigree and selection history of tea varieties.</title>
        <authorList>
            <person name="Zhang W."/>
        </authorList>
    </citation>
    <scope>NUCLEOTIDE SEQUENCE [LARGE SCALE GENOMIC DNA]</scope>
    <source>
        <strain evidence="5">cv. G240</strain>
        <tissue evidence="4">Leaf</tissue>
    </source>
</reference>
<evidence type="ECO:0000313" key="5">
    <source>
        <dbReference type="Proteomes" id="UP000593564"/>
    </source>
</evidence>
<dbReference type="FunFam" id="2.30.42.10:FF:000107">
    <property type="entry name" value="26S proteasome non-ATPase regulatory subunit 9"/>
    <property type="match status" value="1"/>
</dbReference>
<dbReference type="GO" id="GO:0005737">
    <property type="term" value="C:cytoplasm"/>
    <property type="evidence" value="ECO:0007669"/>
    <property type="project" value="TreeGrafter"/>
</dbReference>
<dbReference type="PANTHER" id="PTHR12651:SF1">
    <property type="entry name" value="26S PROTEASOME NON-ATPASE REGULATORY SUBUNIT 9"/>
    <property type="match status" value="1"/>
</dbReference>
<comment type="caution">
    <text evidence="4">The sequence shown here is derived from an EMBL/GenBank/DDBJ whole genome shotgun (WGS) entry which is preliminary data.</text>
</comment>
<dbReference type="GO" id="GO:0070682">
    <property type="term" value="P:proteasome regulatory particle assembly"/>
    <property type="evidence" value="ECO:0007669"/>
    <property type="project" value="InterPro"/>
</dbReference>
<dbReference type="InterPro" id="IPR001478">
    <property type="entry name" value="PDZ"/>
</dbReference>
<proteinExistence type="predicted"/>
<dbReference type="Proteomes" id="UP000593564">
    <property type="component" value="Unassembled WGS sequence"/>
</dbReference>
<reference evidence="5" key="1">
    <citation type="journal article" date="2020" name="Nat. Commun.">
        <title>Genome assembly of wild tea tree DASZ reveals pedigree and selection history of tea varieties.</title>
        <authorList>
            <person name="Zhang W."/>
            <person name="Zhang Y."/>
            <person name="Qiu H."/>
            <person name="Guo Y."/>
            <person name="Wan H."/>
            <person name="Zhang X."/>
            <person name="Scossa F."/>
            <person name="Alseekh S."/>
            <person name="Zhang Q."/>
            <person name="Wang P."/>
            <person name="Xu L."/>
            <person name="Schmidt M.H."/>
            <person name="Jia X."/>
            <person name="Li D."/>
            <person name="Zhu A."/>
            <person name="Guo F."/>
            <person name="Chen W."/>
            <person name="Ni D."/>
            <person name="Usadel B."/>
            <person name="Fernie A.R."/>
            <person name="Wen W."/>
        </authorList>
    </citation>
    <scope>NUCLEOTIDE SEQUENCE [LARGE SCALE GENOMIC DNA]</scope>
    <source>
        <strain evidence="5">cv. G240</strain>
    </source>
</reference>
<dbReference type="PROSITE" id="PS50106">
    <property type="entry name" value="PDZ"/>
    <property type="match status" value="1"/>
</dbReference>
<evidence type="ECO:0000256" key="1">
    <source>
        <dbReference type="ARBA" id="ARBA00023186"/>
    </source>
</evidence>
<dbReference type="InterPro" id="IPR035269">
    <property type="entry name" value="PSMD9"/>
</dbReference>
<keyword evidence="1" id="KW-0143">Chaperone</keyword>
<dbReference type="SUPFAM" id="SSF50156">
    <property type="entry name" value="PDZ domain-like"/>
    <property type="match status" value="1"/>
</dbReference>
<evidence type="ECO:0000256" key="2">
    <source>
        <dbReference type="SAM" id="MobiDB-lite"/>
    </source>
</evidence>
<dbReference type="EMBL" id="JACBKZ010000002">
    <property type="protein sequence ID" value="KAF5956425.1"/>
    <property type="molecule type" value="Genomic_DNA"/>
</dbReference>
<evidence type="ECO:0000313" key="4">
    <source>
        <dbReference type="EMBL" id="KAF5956425.1"/>
    </source>
</evidence>
<feature type="compositionally biased region" description="Basic residues" evidence="2">
    <location>
        <begin position="206"/>
        <end position="219"/>
    </location>
</feature>
<feature type="region of interest" description="Disordered" evidence="2">
    <location>
        <begin position="204"/>
        <end position="260"/>
    </location>
</feature>
<keyword evidence="5" id="KW-1185">Reference proteome</keyword>
<sequence>MTLRDHGASEMSVGAMWVGLVCRDDCDVADIQCGNVEGSNNQDLSVNVDTSASSHNVLHGNTISAMDVDVTVNIPFALVDEIAEASPAPENGLQLGDQIVKFGNVESGDDLLPKLASEAVSNQDREIPVVVLRQGALINLTVTPRAWQGRGLLGYVCHSTFAVLPFLHRLTLEREKSCSSVDCTPAEVLQAIVLARASNSPFERRNKIKGSRSSVRRPAGKNTGRWKCTLERQNTCSSGEATTKVPLERQKPRSSLKAKF</sequence>
<evidence type="ECO:0000259" key="3">
    <source>
        <dbReference type="PROSITE" id="PS50106"/>
    </source>
</evidence>
<gene>
    <name evidence="4" type="ORF">HYC85_003650</name>
</gene>
<accession>A0A7J7HVA4</accession>
<dbReference type="InterPro" id="IPR036034">
    <property type="entry name" value="PDZ_sf"/>
</dbReference>